<organism evidence="7 8">
    <name type="scientific">Nocardiopsis sediminis</name>
    <dbReference type="NCBI Taxonomy" id="1778267"/>
    <lineage>
        <taxon>Bacteria</taxon>
        <taxon>Bacillati</taxon>
        <taxon>Actinomycetota</taxon>
        <taxon>Actinomycetes</taxon>
        <taxon>Streptosporangiales</taxon>
        <taxon>Nocardiopsidaceae</taxon>
        <taxon>Nocardiopsis</taxon>
    </lineage>
</organism>
<dbReference type="PANTHER" id="PTHR43706:SF45">
    <property type="entry name" value="NADH DEHYDROGENASE-LIKE PROTEIN RV1812C"/>
    <property type="match status" value="1"/>
</dbReference>
<gene>
    <name evidence="7" type="ORF">ACFOVU_23175</name>
</gene>
<keyword evidence="8" id="KW-1185">Reference proteome</keyword>
<dbReference type="Gene3D" id="3.50.50.100">
    <property type="match status" value="1"/>
</dbReference>
<dbReference type="GO" id="GO:0016491">
    <property type="term" value="F:oxidoreductase activity"/>
    <property type="evidence" value="ECO:0007669"/>
    <property type="project" value="UniProtKB-KW"/>
</dbReference>
<evidence type="ECO:0000256" key="4">
    <source>
        <dbReference type="ARBA" id="ARBA00023002"/>
    </source>
</evidence>
<evidence type="ECO:0000313" key="8">
    <source>
        <dbReference type="Proteomes" id="UP001595847"/>
    </source>
</evidence>
<dbReference type="InterPro" id="IPR023753">
    <property type="entry name" value="FAD/NAD-binding_dom"/>
</dbReference>
<keyword evidence="5" id="KW-0520">NAD</keyword>
<dbReference type="RefSeq" id="WP_378536960.1">
    <property type="nucleotide sequence ID" value="NZ_JBHSBH010000015.1"/>
</dbReference>
<accession>A0ABV8FV10</accession>
<dbReference type="Proteomes" id="UP001595847">
    <property type="component" value="Unassembled WGS sequence"/>
</dbReference>
<keyword evidence="2" id="KW-0285">Flavoprotein</keyword>
<evidence type="ECO:0000256" key="3">
    <source>
        <dbReference type="ARBA" id="ARBA00022827"/>
    </source>
</evidence>
<proteinExistence type="inferred from homology"/>
<dbReference type="EMBL" id="JBHSBH010000015">
    <property type="protein sequence ID" value="MFC3998847.1"/>
    <property type="molecule type" value="Genomic_DNA"/>
</dbReference>
<dbReference type="Pfam" id="PF07992">
    <property type="entry name" value="Pyr_redox_2"/>
    <property type="match status" value="1"/>
</dbReference>
<name>A0ABV8FV10_9ACTN</name>
<dbReference type="SUPFAM" id="SSF51905">
    <property type="entry name" value="FAD/NAD(P)-binding domain"/>
    <property type="match status" value="1"/>
</dbReference>
<comment type="caution">
    <text evidence="7">The sequence shown here is derived from an EMBL/GenBank/DDBJ whole genome shotgun (WGS) entry which is preliminary data.</text>
</comment>
<reference evidence="8" key="1">
    <citation type="journal article" date="2019" name="Int. J. Syst. Evol. Microbiol.">
        <title>The Global Catalogue of Microorganisms (GCM) 10K type strain sequencing project: providing services to taxonomists for standard genome sequencing and annotation.</title>
        <authorList>
            <consortium name="The Broad Institute Genomics Platform"/>
            <consortium name="The Broad Institute Genome Sequencing Center for Infectious Disease"/>
            <person name="Wu L."/>
            <person name="Ma J."/>
        </authorList>
    </citation>
    <scope>NUCLEOTIDE SEQUENCE [LARGE SCALE GENOMIC DNA]</scope>
    <source>
        <strain evidence="8">TBRC 1826</strain>
    </source>
</reference>
<evidence type="ECO:0000259" key="6">
    <source>
        <dbReference type="Pfam" id="PF07992"/>
    </source>
</evidence>
<dbReference type="PRINTS" id="PR00411">
    <property type="entry name" value="PNDRDTASEI"/>
</dbReference>
<feature type="domain" description="FAD/NAD(P)-binding" evidence="6">
    <location>
        <begin position="5"/>
        <end position="329"/>
    </location>
</feature>
<keyword evidence="3" id="KW-0274">FAD</keyword>
<dbReference type="EC" id="1.6.5.-" evidence="7"/>
<dbReference type="InterPro" id="IPR036188">
    <property type="entry name" value="FAD/NAD-bd_sf"/>
</dbReference>
<dbReference type="PANTHER" id="PTHR43706">
    <property type="entry name" value="NADH DEHYDROGENASE"/>
    <property type="match status" value="1"/>
</dbReference>
<sequence length="453" mass="49159">MSRPRIVVIGAGFAGLYALRRLERRIPRGVAELVLVAPNDYMLYAPLLPQVASGLLTPQSLAVSLHRLLHRTRMVPGSAIGVDTDARAVIVKKISEEITYEPYDRLILAPGSLTRVFDIPGLTEHGFGNKNLAEAVVLRDHVLAQLELANATQDPVEREERCRFLVVGGGYTGVETAASLRRLTEEAARRYPDLRPDISWHLVDIAPRLLPELGPRLGEESLDLLRSMGIEVKLEVTVREITENKVTLTDGRVLPCRTVIWTAGTSPSPLMDSLGAATDRGRLVVDSDLTVPGHREIFAIGDAAAVPDLSKDTEGATCPPTAQYAERQGRVAADNVIASLLHRPMRSFLHRDMGLVVDLGGRDAVARIPGYDLAGPPAFVVTRAYHLFTLPSAPARARVAANWLIRALTGGEVARLGFAHGKPSTFVDIEAAHYLGPQAVRQESARLLENAGV</sequence>
<evidence type="ECO:0000256" key="1">
    <source>
        <dbReference type="ARBA" id="ARBA00005272"/>
    </source>
</evidence>
<evidence type="ECO:0000313" key="7">
    <source>
        <dbReference type="EMBL" id="MFC3998847.1"/>
    </source>
</evidence>
<dbReference type="PRINTS" id="PR00368">
    <property type="entry name" value="FADPNR"/>
</dbReference>
<evidence type="ECO:0000256" key="5">
    <source>
        <dbReference type="ARBA" id="ARBA00023027"/>
    </source>
</evidence>
<comment type="similarity">
    <text evidence="1">Belongs to the NADH dehydrogenase family.</text>
</comment>
<dbReference type="InterPro" id="IPR045024">
    <property type="entry name" value="NDH-2"/>
</dbReference>
<keyword evidence="4 7" id="KW-0560">Oxidoreductase</keyword>
<protein>
    <submittedName>
        <fullName evidence="7">NAD(P)/FAD-dependent oxidoreductase</fullName>
        <ecNumber evidence="7">1.6.5.-</ecNumber>
    </submittedName>
</protein>
<evidence type="ECO:0000256" key="2">
    <source>
        <dbReference type="ARBA" id="ARBA00022630"/>
    </source>
</evidence>